<organism evidence="3 4">
    <name type="scientific">Methylosinus trichosporium (strain ATCC 35070 / NCIMB 11131 / UNIQEM 75 / OB3b)</name>
    <dbReference type="NCBI Taxonomy" id="595536"/>
    <lineage>
        <taxon>Bacteria</taxon>
        <taxon>Pseudomonadati</taxon>
        <taxon>Pseudomonadota</taxon>
        <taxon>Alphaproteobacteria</taxon>
        <taxon>Hyphomicrobiales</taxon>
        <taxon>Methylocystaceae</taxon>
        <taxon>Methylosinus</taxon>
    </lineage>
</organism>
<sequence>MALTLTRIEALAPDQASLAAARKLLKPSSWPTLASDEQGLVWGEAQGFGSAPYRVIVCETDAGYKCTCPSRKFPCKHSLALMWLRVEGQASFAQGEAPQWVRDWTARRRGPSAESAEQPPRETSIAKAILDENATAETAPEAEARAAALREKNRKAREAGVLAGLDELDVWLKDQIERGLAVFVVDAASSCRKMAERLVDAKAPGLATRLDSLPARLFGLGEALRPQAAAEELGLLHLIAEAYRRQATLDAPLRDDVRQMIGWTQTREALLADSGALRVSGRWRVFLTRAIVQPDRLRRVETWLLRERDAQGPRFALLLDFVPLSGGGNVFGYSTGDGFEAELVFYGSPVPLRALVARQIGPSAQSSAAPLPQQSLGRAFETYRSALAARPWLDIWPMAFHGARVRRAASGTFLVDETDAGFALPLASEQDAAAPGLAMASRLDGVGLWDGRVFLLAEASSDLGRWTQA</sequence>
<accession>A0A2D2D7F2</accession>
<gene>
    <name evidence="3" type="ORF">CQW49_23610</name>
</gene>
<dbReference type="STRING" id="595536.GCA_000178815_00057"/>
<dbReference type="EMBL" id="CP023740">
    <property type="protein sequence ID" value="ATQ70940.1"/>
    <property type="molecule type" value="Genomic_DNA"/>
</dbReference>
<reference evidence="4" key="1">
    <citation type="submission" date="2017-10" db="EMBL/GenBank/DDBJ databases">
        <title>Completed PacBio SMRT sequence of Methylosinus trichosporium OB3b reveals presence of a third large plasmid.</title>
        <authorList>
            <person name="Charles T.C."/>
            <person name="Lynch M.D.J."/>
            <person name="Heil J.R."/>
            <person name="Cheng J."/>
        </authorList>
    </citation>
    <scope>NUCLEOTIDE SEQUENCE [LARGE SCALE GENOMIC DNA]</scope>
    <source>
        <strain evidence="4">OB3b</strain>
        <plasmid evidence="4">pob3b3</plasmid>
    </source>
</reference>
<name>A0A2D2D7F2_METT3</name>
<evidence type="ECO:0000256" key="1">
    <source>
        <dbReference type="PROSITE-ProRule" id="PRU00325"/>
    </source>
</evidence>
<keyword evidence="3" id="KW-0614">Plasmid</keyword>
<proteinExistence type="predicted"/>
<dbReference type="RefSeq" id="WP_003615273.1">
    <property type="nucleotide sequence ID" value="NZ_ADVE02000003.1"/>
</dbReference>
<evidence type="ECO:0000313" key="3">
    <source>
        <dbReference type="EMBL" id="ATQ70940.1"/>
    </source>
</evidence>
<dbReference type="KEGG" id="mtw:CQW49_23610"/>
<geneLocation type="plasmid" evidence="4">
    <name>pob3b3</name>
</geneLocation>
<evidence type="ECO:0000259" key="2">
    <source>
        <dbReference type="PROSITE" id="PS50966"/>
    </source>
</evidence>
<keyword evidence="1" id="KW-0862">Zinc</keyword>
<dbReference type="AlphaFoldDB" id="A0A2D2D7F2"/>
<keyword evidence="4" id="KW-1185">Reference proteome</keyword>
<dbReference type="PROSITE" id="PS50966">
    <property type="entry name" value="ZF_SWIM"/>
    <property type="match status" value="1"/>
</dbReference>
<evidence type="ECO:0000313" key="4">
    <source>
        <dbReference type="Proteomes" id="UP000230709"/>
    </source>
</evidence>
<keyword evidence="1" id="KW-0479">Metal-binding</keyword>
<keyword evidence="1" id="KW-0863">Zinc-finger</keyword>
<dbReference type="Pfam" id="PF04434">
    <property type="entry name" value="SWIM"/>
    <property type="match status" value="1"/>
</dbReference>
<protein>
    <recommendedName>
        <fullName evidence="2">SWIM-type domain-containing protein</fullName>
    </recommendedName>
</protein>
<dbReference type="GO" id="GO:0008270">
    <property type="term" value="F:zinc ion binding"/>
    <property type="evidence" value="ECO:0007669"/>
    <property type="project" value="UniProtKB-KW"/>
</dbReference>
<dbReference type="Proteomes" id="UP000230709">
    <property type="component" value="Plasmid pOB3b3"/>
</dbReference>
<dbReference type="InterPro" id="IPR007527">
    <property type="entry name" value="Znf_SWIM"/>
</dbReference>
<feature type="domain" description="SWIM-type" evidence="2">
    <location>
        <begin position="53"/>
        <end position="86"/>
    </location>
</feature>